<comment type="similarity">
    <text evidence="2">Belongs to the ADIPOR family.</text>
</comment>
<dbReference type="Pfam" id="PF03006">
    <property type="entry name" value="HlyIII"/>
    <property type="match status" value="1"/>
</dbReference>
<keyword evidence="5 7" id="KW-0472">Membrane</keyword>
<keyword evidence="3 7" id="KW-0812">Transmembrane</keyword>
<feature type="binding site" evidence="6">
    <location>
        <position position="276"/>
    </location>
    <ligand>
        <name>Zn(2+)</name>
        <dbReference type="ChEBI" id="CHEBI:29105"/>
    </ligand>
</feature>
<name>A0A1V9Z136_ACHHY</name>
<accession>A0A1V9Z136</accession>
<gene>
    <name evidence="8" type="ORF">ACHHYP_04496</name>
</gene>
<protein>
    <submittedName>
        <fullName evidence="8">Adiponectin receptor protein</fullName>
    </submittedName>
</protein>
<keyword evidence="6" id="KW-0862">Zinc</keyword>
<evidence type="ECO:0000256" key="4">
    <source>
        <dbReference type="ARBA" id="ARBA00022989"/>
    </source>
</evidence>
<organism evidence="8 9">
    <name type="scientific">Achlya hypogyna</name>
    <name type="common">Oomycete</name>
    <name type="synonym">Protoachlya hypogyna</name>
    <dbReference type="NCBI Taxonomy" id="1202772"/>
    <lineage>
        <taxon>Eukaryota</taxon>
        <taxon>Sar</taxon>
        <taxon>Stramenopiles</taxon>
        <taxon>Oomycota</taxon>
        <taxon>Saprolegniomycetes</taxon>
        <taxon>Saprolegniales</taxon>
        <taxon>Achlyaceae</taxon>
        <taxon>Achlya</taxon>
    </lineage>
</organism>
<keyword evidence="9" id="KW-1185">Reference proteome</keyword>
<dbReference type="STRING" id="1202772.A0A1V9Z136"/>
<keyword evidence="8" id="KW-0675">Receptor</keyword>
<evidence type="ECO:0000256" key="3">
    <source>
        <dbReference type="ARBA" id="ARBA00022692"/>
    </source>
</evidence>
<feature type="transmembrane region" description="Helical" evidence="7">
    <location>
        <begin position="381"/>
        <end position="403"/>
    </location>
</feature>
<dbReference type="GO" id="GO:0016020">
    <property type="term" value="C:membrane"/>
    <property type="evidence" value="ECO:0007669"/>
    <property type="project" value="UniProtKB-SubCell"/>
</dbReference>
<dbReference type="PANTHER" id="PTHR20855">
    <property type="entry name" value="ADIPOR/PROGESTIN RECEPTOR-RELATED"/>
    <property type="match status" value="1"/>
</dbReference>
<evidence type="ECO:0000313" key="9">
    <source>
        <dbReference type="Proteomes" id="UP000243579"/>
    </source>
</evidence>
<evidence type="ECO:0000256" key="1">
    <source>
        <dbReference type="ARBA" id="ARBA00004141"/>
    </source>
</evidence>
<evidence type="ECO:0000256" key="6">
    <source>
        <dbReference type="PIRSR" id="PIRSR604254-1"/>
    </source>
</evidence>
<dbReference type="EMBL" id="JNBR01000512">
    <property type="protein sequence ID" value="OQR91663.1"/>
    <property type="molecule type" value="Genomic_DNA"/>
</dbReference>
<feature type="binding site" evidence="6">
    <location>
        <position position="426"/>
    </location>
    <ligand>
        <name>Zn(2+)</name>
        <dbReference type="ChEBI" id="CHEBI:29105"/>
    </ligand>
</feature>
<feature type="transmembrane region" description="Helical" evidence="7">
    <location>
        <begin position="294"/>
        <end position="314"/>
    </location>
</feature>
<dbReference type="PANTHER" id="PTHR20855:SF52">
    <property type="entry name" value="ADIPONECTIN RECEPTOR PROTEIN"/>
    <property type="match status" value="1"/>
</dbReference>
<evidence type="ECO:0000256" key="2">
    <source>
        <dbReference type="ARBA" id="ARBA00007018"/>
    </source>
</evidence>
<comment type="subcellular location">
    <subcellularLocation>
        <location evidence="1">Membrane</location>
        <topology evidence="1">Multi-pass membrane protein</topology>
    </subcellularLocation>
</comment>
<comment type="caution">
    <text evidence="8">The sequence shown here is derived from an EMBL/GenBank/DDBJ whole genome shotgun (WGS) entry which is preliminary data.</text>
</comment>
<feature type="transmembrane region" description="Helical" evidence="7">
    <location>
        <begin position="67"/>
        <end position="86"/>
    </location>
</feature>
<proteinExistence type="inferred from homology"/>
<evidence type="ECO:0000313" key="8">
    <source>
        <dbReference type="EMBL" id="OQR91663.1"/>
    </source>
</evidence>
<feature type="transmembrane region" description="Helical" evidence="7">
    <location>
        <begin position="423"/>
        <end position="440"/>
    </location>
</feature>
<sequence>MVTPTTSTPAHAANEKRKRLDAYHTLEDEGFAYLGDNSYIHHGYRLHYSLKESFWSLFELHNETMNVWTHLVGSIVFWSLLISVCLQAESVPTMHDHHYAVSTLPFLQGGQHTLRLFTAETAATSSERLVMESLSLHGAPRACIEAATALLFTDTARFSSVPGAALSATDAGHLAQLQRDMQMLEHELVELMEHAWVNRGLSTQLLALQESISTRIHALQDHLSPLAHRTLLEGLNHLDDALSTLKTELTHQVPTWPMAVFIASAIVCLSCSATFHLLYVVNQQIYFFLSRMDYAGIAVLIAGSFYPLIYYSFYCHPYLRTFYLATISLLAGATFAMSLIPRFSTLEYLYIRTCIFIGLGLFGVIPVTHLCLLFGVYDEHVTVVLGPLVLMAFLYIFGAFIYSIRFPERFYPGGFDVWGGSHQVWHCFVVAAALVHYFNVTQQYEWRWNHSCPAN</sequence>
<feature type="binding site" evidence="6">
    <location>
        <position position="422"/>
    </location>
    <ligand>
        <name>Zn(2+)</name>
        <dbReference type="ChEBI" id="CHEBI:29105"/>
    </ligand>
</feature>
<dbReference type="InterPro" id="IPR004254">
    <property type="entry name" value="AdipoR/HlyIII-related"/>
</dbReference>
<keyword evidence="6" id="KW-0479">Metal-binding</keyword>
<dbReference type="Proteomes" id="UP000243579">
    <property type="component" value="Unassembled WGS sequence"/>
</dbReference>
<dbReference type="OrthoDB" id="5585746at2759"/>
<dbReference type="GO" id="GO:0038023">
    <property type="term" value="F:signaling receptor activity"/>
    <property type="evidence" value="ECO:0007669"/>
    <property type="project" value="TreeGrafter"/>
</dbReference>
<dbReference type="GO" id="GO:0046872">
    <property type="term" value="F:metal ion binding"/>
    <property type="evidence" value="ECO:0007669"/>
    <property type="project" value="UniProtKB-KW"/>
</dbReference>
<dbReference type="AlphaFoldDB" id="A0A1V9Z136"/>
<evidence type="ECO:0000256" key="5">
    <source>
        <dbReference type="ARBA" id="ARBA00023136"/>
    </source>
</evidence>
<feature type="transmembrane region" description="Helical" evidence="7">
    <location>
        <begin position="349"/>
        <end position="374"/>
    </location>
</feature>
<keyword evidence="4 7" id="KW-1133">Transmembrane helix</keyword>
<evidence type="ECO:0000256" key="7">
    <source>
        <dbReference type="SAM" id="Phobius"/>
    </source>
</evidence>
<feature type="transmembrane region" description="Helical" evidence="7">
    <location>
        <begin position="321"/>
        <end position="343"/>
    </location>
</feature>
<feature type="transmembrane region" description="Helical" evidence="7">
    <location>
        <begin position="259"/>
        <end position="282"/>
    </location>
</feature>
<reference evidence="8 9" key="1">
    <citation type="journal article" date="2014" name="Genome Biol. Evol.">
        <title>The secreted proteins of Achlya hypogyna and Thraustotheca clavata identify the ancestral oomycete secretome and reveal gene acquisitions by horizontal gene transfer.</title>
        <authorList>
            <person name="Misner I."/>
            <person name="Blouin N."/>
            <person name="Leonard G."/>
            <person name="Richards T.A."/>
            <person name="Lane C.E."/>
        </authorList>
    </citation>
    <scope>NUCLEOTIDE SEQUENCE [LARGE SCALE GENOMIC DNA]</scope>
    <source>
        <strain evidence="8 9">ATCC 48635</strain>
    </source>
</reference>